<dbReference type="NCBIfam" id="TIGR00455">
    <property type="entry name" value="apsK"/>
    <property type="match status" value="1"/>
</dbReference>
<protein>
    <recommendedName>
        <fullName evidence="2 6">Adenylyl-sulfate kinase</fullName>
        <ecNumber evidence="2 6">2.7.1.25</ecNumber>
    </recommendedName>
</protein>
<dbReference type="NCBIfam" id="NF003013">
    <property type="entry name" value="PRK03846.1"/>
    <property type="match status" value="1"/>
</dbReference>
<evidence type="ECO:0000256" key="2">
    <source>
        <dbReference type="ARBA" id="ARBA00012121"/>
    </source>
</evidence>
<dbReference type="Proteomes" id="UP000286715">
    <property type="component" value="Unassembled WGS sequence"/>
</dbReference>
<accession>A0A401XNL7</accession>
<evidence type="ECO:0000256" key="3">
    <source>
        <dbReference type="ARBA" id="ARBA00022679"/>
    </source>
</evidence>
<dbReference type="AlphaFoldDB" id="A0A401XNL7"/>
<keyword evidence="4 6" id="KW-0547">Nucleotide-binding</keyword>
<reference evidence="8 9" key="1">
    <citation type="submission" date="2018-11" db="EMBL/GenBank/DDBJ databases">
        <title>Schleiferia aggregans sp. nov., a moderately thermophilic heterotrophic bacterium isolated from microbial mats at a terrestrial hot spring.</title>
        <authorList>
            <person name="Iino T."/>
            <person name="Ohkuma M."/>
            <person name="Haruta S."/>
        </authorList>
    </citation>
    <scope>NUCLEOTIDE SEQUENCE [LARGE SCALE GENOMIC DNA]</scope>
    <source>
        <strain evidence="8 9">LA</strain>
    </source>
</reference>
<dbReference type="GO" id="GO:0005737">
    <property type="term" value="C:cytoplasm"/>
    <property type="evidence" value="ECO:0007669"/>
    <property type="project" value="TreeGrafter"/>
</dbReference>
<dbReference type="EMBL" id="BHZE01000028">
    <property type="protein sequence ID" value="GCD78611.1"/>
    <property type="molecule type" value="Genomic_DNA"/>
</dbReference>
<evidence type="ECO:0000256" key="5">
    <source>
        <dbReference type="ARBA" id="ARBA00022840"/>
    </source>
</evidence>
<dbReference type="PANTHER" id="PTHR42700">
    <property type="entry name" value="SULFATE ADENYLYLTRANSFERASE"/>
    <property type="match status" value="1"/>
</dbReference>
<dbReference type="GO" id="GO:0010134">
    <property type="term" value="P:sulfate assimilation via adenylyl sulfate reduction"/>
    <property type="evidence" value="ECO:0007669"/>
    <property type="project" value="TreeGrafter"/>
</dbReference>
<dbReference type="RefSeq" id="WP_124398665.1">
    <property type="nucleotide sequence ID" value="NZ_BHZE01000028.1"/>
</dbReference>
<comment type="pathway">
    <text evidence="6">Sulfur metabolism; hydrogen sulfide biosynthesis; sulfite from sulfate: step 2/3.</text>
</comment>
<comment type="function">
    <text evidence="6">Catalyzes the synthesis of activated sulfate.</text>
</comment>
<dbReference type="Pfam" id="PF01583">
    <property type="entry name" value="APS_kinase"/>
    <property type="match status" value="1"/>
</dbReference>
<comment type="caution">
    <text evidence="8">The sequence shown here is derived from an EMBL/GenBank/DDBJ whole genome shotgun (WGS) entry which is preliminary data.</text>
</comment>
<dbReference type="OrthoDB" id="9804504at2"/>
<sequence length="172" mass="19054">MPQDAKVIWMTGLSGAGKSTLAQALKYELGSRGITAVILDGDELRRGINSNLGFSESDRMENIRRAACMADLLRRQGIWCIAALITPMEAMRHLARQIIGSAYFHLVYIKAPLEVCIARDPKNLYKKALKGEIPDFTGISAPFEEPENADLHLNTSVMQIDKCVDALMKSLF</sequence>
<organism evidence="8 9">
    <name type="scientific">Thermaurantimonas aggregans</name>
    <dbReference type="NCBI Taxonomy" id="2173829"/>
    <lineage>
        <taxon>Bacteria</taxon>
        <taxon>Pseudomonadati</taxon>
        <taxon>Bacteroidota</taxon>
        <taxon>Flavobacteriia</taxon>
        <taxon>Flavobacteriales</taxon>
        <taxon>Schleiferiaceae</taxon>
        <taxon>Thermaurantimonas</taxon>
    </lineage>
</organism>
<dbReference type="PANTHER" id="PTHR42700:SF1">
    <property type="entry name" value="SULFATE ADENYLYLTRANSFERASE"/>
    <property type="match status" value="1"/>
</dbReference>
<dbReference type="InterPro" id="IPR027417">
    <property type="entry name" value="P-loop_NTPase"/>
</dbReference>
<evidence type="ECO:0000313" key="9">
    <source>
        <dbReference type="Proteomes" id="UP000286715"/>
    </source>
</evidence>
<dbReference type="GO" id="GO:0070814">
    <property type="term" value="P:hydrogen sulfide biosynthetic process"/>
    <property type="evidence" value="ECO:0007669"/>
    <property type="project" value="UniProtKB-UniPathway"/>
</dbReference>
<evidence type="ECO:0000313" key="8">
    <source>
        <dbReference type="EMBL" id="GCD78611.1"/>
    </source>
</evidence>
<dbReference type="GO" id="GO:0004781">
    <property type="term" value="F:sulfate adenylyltransferase (ATP) activity"/>
    <property type="evidence" value="ECO:0007669"/>
    <property type="project" value="TreeGrafter"/>
</dbReference>
<keyword evidence="9" id="KW-1185">Reference proteome</keyword>
<dbReference type="Gene3D" id="3.40.50.300">
    <property type="entry name" value="P-loop containing nucleotide triphosphate hydrolases"/>
    <property type="match status" value="1"/>
</dbReference>
<keyword evidence="3 6" id="KW-0808">Transferase</keyword>
<dbReference type="GO" id="GO:0005524">
    <property type="term" value="F:ATP binding"/>
    <property type="evidence" value="ECO:0007669"/>
    <property type="project" value="UniProtKB-KW"/>
</dbReference>
<feature type="domain" description="APS kinase" evidence="7">
    <location>
        <begin position="6"/>
        <end position="153"/>
    </location>
</feature>
<gene>
    <name evidence="8" type="primary">cysC</name>
    <name evidence="8" type="ORF">JCM31826_20930</name>
</gene>
<dbReference type="InterPro" id="IPR050512">
    <property type="entry name" value="Sulf_AdTrans/APS_kinase"/>
</dbReference>
<comment type="catalytic activity">
    <reaction evidence="1 6">
        <text>adenosine 5'-phosphosulfate + ATP = 3'-phosphoadenylyl sulfate + ADP + H(+)</text>
        <dbReference type="Rhea" id="RHEA:24152"/>
        <dbReference type="ChEBI" id="CHEBI:15378"/>
        <dbReference type="ChEBI" id="CHEBI:30616"/>
        <dbReference type="ChEBI" id="CHEBI:58243"/>
        <dbReference type="ChEBI" id="CHEBI:58339"/>
        <dbReference type="ChEBI" id="CHEBI:456216"/>
        <dbReference type="EC" id="2.7.1.25"/>
    </reaction>
</comment>
<evidence type="ECO:0000256" key="1">
    <source>
        <dbReference type="ARBA" id="ARBA00001823"/>
    </source>
</evidence>
<dbReference type="CDD" id="cd02027">
    <property type="entry name" value="APSK"/>
    <property type="match status" value="1"/>
</dbReference>
<dbReference type="InterPro" id="IPR059117">
    <property type="entry name" value="APS_kinase_dom"/>
</dbReference>
<comment type="similarity">
    <text evidence="6">Belongs to the APS kinase family.</text>
</comment>
<dbReference type="EC" id="2.7.1.25" evidence="2 6"/>
<evidence type="ECO:0000256" key="4">
    <source>
        <dbReference type="ARBA" id="ARBA00022741"/>
    </source>
</evidence>
<dbReference type="SUPFAM" id="SSF52540">
    <property type="entry name" value="P-loop containing nucleoside triphosphate hydrolases"/>
    <property type="match status" value="1"/>
</dbReference>
<dbReference type="UniPathway" id="UPA00140">
    <property type="reaction ID" value="UER00205"/>
</dbReference>
<dbReference type="InterPro" id="IPR002891">
    <property type="entry name" value="APS"/>
</dbReference>
<evidence type="ECO:0000256" key="6">
    <source>
        <dbReference type="RuleBase" id="RU004347"/>
    </source>
</evidence>
<name>A0A401XNL7_9FLAO</name>
<keyword evidence="5 6" id="KW-0067">ATP-binding</keyword>
<keyword evidence="6 8" id="KW-0418">Kinase</keyword>
<dbReference type="GO" id="GO:0019379">
    <property type="term" value="P:sulfate assimilation, phosphoadenylyl sulfate reduction by phosphoadenylyl-sulfate reductase (thioredoxin)"/>
    <property type="evidence" value="ECO:0007669"/>
    <property type="project" value="TreeGrafter"/>
</dbReference>
<proteinExistence type="inferred from homology"/>
<dbReference type="GO" id="GO:0004020">
    <property type="term" value="F:adenylylsulfate kinase activity"/>
    <property type="evidence" value="ECO:0007669"/>
    <property type="project" value="UniProtKB-EC"/>
</dbReference>
<evidence type="ECO:0000259" key="7">
    <source>
        <dbReference type="Pfam" id="PF01583"/>
    </source>
</evidence>